<dbReference type="PANTHER" id="PTHR43583">
    <property type="entry name" value="2-IMINOACETATE SYNTHASE"/>
    <property type="match status" value="1"/>
</dbReference>
<dbReference type="InterPro" id="IPR013785">
    <property type="entry name" value="Aldolase_TIM"/>
</dbReference>
<keyword evidence="6" id="KW-0411">Iron-sulfur</keyword>
<dbReference type="InterPro" id="IPR010722">
    <property type="entry name" value="BATS_dom"/>
</dbReference>
<dbReference type="AlphaFoldDB" id="A0A0U3AKV6"/>
<evidence type="ECO:0000313" key="9">
    <source>
        <dbReference type="Proteomes" id="UP000068447"/>
    </source>
</evidence>
<dbReference type="InterPro" id="IPR058240">
    <property type="entry name" value="rSAM_sf"/>
</dbReference>
<organism evidence="8 9">
    <name type="scientific">Lacimicrobium alkaliphilum</name>
    <dbReference type="NCBI Taxonomy" id="1526571"/>
    <lineage>
        <taxon>Bacteria</taxon>
        <taxon>Pseudomonadati</taxon>
        <taxon>Pseudomonadota</taxon>
        <taxon>Gammaproteobacteria</taxon>
        <taxon>Alteromonadales</taxon>
        <taxon>Alteromonadaceae</taxon>
        <taxon>Lacimicrobium</taxon>
    </lineage>
</organism>
<accession>A0A0U3AKV6</accession>
<evidence type="ECO:0000313" key="8">
    <source>
        <dbReference type="EMBL" id="ALS99409.1"/>
    </source>
</evidence>
<keyword evidence="5" id="KW-0408">Iron</keyword>
<dbReference type="SFLD" id="SFLDG01081">
    <property type="entry name" value="cleavage_of_the_Ca-Cb_bond_in"/>
    <property type="match status" value="1"/>
</dbReference>
<dbReference type="EMBL" id="CP013650">
    <property type="protein sequence ID" value="ALS99409.1"/>
    <property type="molecule type" value="Genomic_DNA"/>
</dbReference>
<evidence type="ECO:0000256" key="5">
    <source>
        <dbReference type="ARBA" id="ARBA00023004"/>
    </source>
</evidence>
<dbReference type="SFLD" id="SFLDS00029">
    <property type="entry name" value="Radical_SAM"/>
    <property type="match status" value="1"/>
</dbReference>
<keyword evidence="3" id="KW-0949">S-adenosyl-L-methionine</keyword>
<dbReference type="RefSeq" id="WP_062481699.1">
    <property type="nucleotide sequence ID" value="NZ_CP013650.1"/>
</dbReference>
<dbReference type="STRING" id="1526571.AT746_14840"/>
<dbReference type="Proteomes" id="UP000068447">
    <property type="component" value="Chromosome"/>
</dbReference>
<gene>
    <name evidence="8" type="primary">thiH</name>
    <name evidence="8" type="ORF">AT746_14840</name>
</gene>
<keyword evidence="4" id="KW-0479">Metal-binding</keyword>
<dbReference type="Pfam" id="PF04055">
    <property type="entry name" value="Radical_SAM"/>
    <property type="match status" value="1"/>
</dbReference>
<dbReference type="OrthoDB" id="9801120at2"/>
<dbReference type="Gene3D" id="3.20.20.70">
    <property type="entry name" value="Aldolase class I"/>
    <property type="match status" value="1"/>
</dbReference>
<dbReference type="PROSITE" id="PS51918">
    <property type="entry name" value="RADICAL_SAM"/>
    <property type="match status" value="1"/>
</dbReference>
<comment type="cofactor">
    <cofactor evidence="1">
        <name>[4Fe-4S] cluster</name>
        <dbReference type="ChEBI" id="CHEBI:49883"/>
    </cofactor>
</comment>
<evidence type="ECO:0000256" key="1">
    <source>
        <dbReference type="ARBA" id="ARBA00001966"/>
    </source>
</evidence>
<sequence>MSFLPEFEKLDREEVRMRLYSCNADDVERVLNKKRPGPEDFMALLSPAAEPYLEELAQRAYTLTRQRFGHTMQFFVPLYLSNLCANDCSYCGFSMSNKLRRKTLTPDEIEQECLAIKARGFDSVLLVTGEHESRVGLDYFCNALPLIKRHFSYLAMEVQPLSEQDYRRLRSLGLDAVLVYQETYNKTSYARHHLKGKKTDFNWRLQTPDRLGKAGIDKIGLGALIGLDDWRIDSFFTACHLRYLQKAYWRSRYSLSFPRLRPCAGGLSDIRPMSDKQLVQLICAWRIFDSELELSLSTRESPFLRDHLLPLGITSISAGSSTQPGGYASENPSLEQFATDDKRCAATMAEVVRAKGLQPVWTDWHPGFCR</sequence>
<evidence type="ECO:0000256" key="3">
    <source>
        <dbReference type="ARBA" id="ARBA00022691"/>
    </source>
</evidence>
<dbReference type="InterPro" id="IPR012726">
    <property type="entry name" value="ThiH"/>
</dbReference>
<name>A0A0U3AKV6_9ALTE</name>
<evidence type="ECO:0000256" key="2">
    <source>
        <dbReference type="ARBA" id="ARBA00022485"/>
    </source>
</evidence>
<reference evidence="8 9" key="1">
    <citation type="submission" date="2015-12" db="EMBL/GenBank/DDBJ databases">
        <title>Complete genome of Lacimicrobium alkaliphilum KCTC 32984.</title>
        <authorList>
            <person name="Kim S.-G."/>
            <person name="Lee Y.-J."/>
        </authorList>
    </citation>
    <scope>NUCLEOTIDE SEQUENCE [LARGE SCALE GENOMIC DNA]</scope>
    <source>
        <strain evidence="8 9">YelD216</strain>
    </source>
</reference>
<evidence type="ECO:0000256" key="4">
    <source>
        <dbReference type="ARBA" id="ARBA00022723"/>
    </source>
</evidence>
<dbReference type="NCBIfam" id="TIGR02351">
    <property type="entry name" value="thiH"/>
    <property type="match status" value="1"/>
</dbReference>
<dbReference type="InterPro" id="IPR007197">
    <property type="entry name" value="rSAM"/>
</dbReference>
<dbReference type="CDD" id="cd01335">
    <property type="entry name" value="Radical_SAM"/>
    <property type="match status" value="1"/>
</dbReference>
<dbReference type="PANTHER" id="PTHR43583:SF1">
    <property type="entry name" value="2-IMINOACETATE SYNTHASE"/>
    <property type="match status" value="1"/>
</dbReference>
<dbReference type="GO" id="GO:0009228">
    <property type="term" value="P:thiamine biosynthetic process"/>
    <property type="evidence" value="ECO:0007669"/>
    <property type="project" value="InterPro"/>
</dbReference>
<dbReference type="SFLD" id="SFLDF00301">
    <property type="entry name" value="2-iminoacetate_synthase_(ThiH)"/>
    <property type="match status" value="1"/>
</dbReference>
<evidence type="ECO:0000256" key="6">
    <source>
        <dbReference type="ARBA" id="ARBA00023014"/>
    </source>
</evidence>
<dbReference type="SUPFAM" id="SSF102114">
    <property type="entry name" value="Radical SAM enzymes"/>
    <property type="match status" value="1"/>
</dbReference>
<keyword evidence="2" id="KW-0004">4Fe-4S</keyword>
<dbReference type="SFLD" id="SFLDG01060">
    <property type="entry name" value="BATS_domain_containing"/>
    <property type="match status" value="1"/>
</dbReference>
<dbReference type="GO" id="GO:0005506">
    <property type="term" value="F:iron ion binding"/>
    <property type="evidence" value="ECO:0007669"/>
    <property type="project" value="InterPro"/>
</dbReference>
<dbReference type="GO" id="GO:0003824">
    <property type="term" value="F:catalytic activity"/>
    <property type="evidence" value="ECO:0007669"/>
    <property type="project" value="InterPro"/>
</dbReference>
<feature type="domain" description="Radical SAM core" evidence="7">
    <location>
        <begin position="70"/>
        <end position="299"/>
    </location>
</feature>
<protein>
    <submittedName>
        <fullName evidence="8">Thiamine biosynthesis protein ThiH</fullName>
    </submittedName>
</protein>
<dbReference type="SMART" id="SM00876">
    <property type="entry name" value="BATS"/>
    <property type="match status" value="1"/>
</dbReference>
<proteinExistence type="predicted"/>
<keyword evidence="9" id="KW-1185">Reference proteome</keyword>
<dbReference type="GO" id="GO:0051539">
    <property type="term" value="F:4 iron, 4 sulfur cluster binding"/>
    <property type="evidence" value="ECO:0007669"/>
    <property type="project" value="UniProtKB-KW"/>
</dbReference>
<dbReference type="KEGG" id="lal:AT746_14840"/>
<dbReference type="InterPro" id="IPR034428">
    <property type="entry name" value="ThiH/NoCL/HydG-like"/>
</dbReference>
<dbReference type="Pfam" id="PF06968">
    <property type="entry name" value="BATS"/>
    <property type="match status" value="1"/>
</dbReference>
<evidence type="ECO:0000259" key="7">
    <source>
        <dbReference type="PROSITE" id="PS51918"/>
    </source>
</evidence>